<evidence type="ECO:0000313" key="1">
    <source>
        <dbReference type="EMBL" id="KAJ7727493.1"/>
    </source>
</evidence>
<sequence>MDLWEWREAIWRYGERAAIGSVASAILRPYWGPRCVYGVADSRARSSLPSAVFFPTRGVDACVGAVRAPKSFLSTRTGYAYARRLDYHDATLLPLPRRQRRASWSVPYSYTSLASAPAGSRYCGSIVGDRRSGSLSKTRVIFQPVFDSTYTIHWRQLAPRTKGEGKGERGKEVLSVRYARVLHSLFVCDLHFFFVIFVSARAVASGMRALPVGLVKRVGACGDEDASGRRWVESNRGGVGDGSAAVVEMWGVVVDAREEDVCRAGDGAVRAVGARAVCLRRGSRWGERLRVRVRGEEDVCRARGVFVIGGCGLRERGGLEPVAAPTRRCTQTLVLEESVAAYVRLQQRDARDGGFGATVDAGAERATVVASSNTILKQLVLQAKLESRVRARRAGFRPHRRRRGRKLVVFGIRGESTGTRVPRCGIDAGRERTTLSRPRIWSPTGAAVRPGDRARNLDIEDEEAESTRGVVRVRRSSSNAKRALMRR</sequence>
<protein>
    <submittedName>
        <fullName evidence="1">Uncharacterized protein</fullName>
    </submittedName>
</protein>
<evidence type="ECO:0000313" key="2">
    <source>
        <dbReference type="Proteomes" id="UP001215598"/>
    </source>
</evidence>
<dbReference type="EMBL" id="JARKIB010000179">
    <property type="protein sequence ID" value="KAJ7727493.1"/>
    <property type="molecule type" value="Genomic_DNA"/>
</dbReference>
<gene>
    <name evidence="1" type="ORF">B0H16DRAFT_1894451</name>
</gene>
<accession>A0AAD7HUL4</accession>
<reference evidence="1" key="1">
    <citation type="submission" date="2023-03" db="EMBL/GenBank/DDBJ databases">
        <title>Massive genome expansion in bonnet fungi (Mycena s.s.) driven by repeated elements and novel gene families across ecological guilds.</title>
        <authorList>
            <consortium name="Lawrence Berkeley National Laboratory"/>
            <person name="Harder C.B."/>
            <person name="Miyauchi S."/>
            <person name="Viragh M."/>
            <person name="Kuo A."/>
            <person name="Thoen E."/>
            <person name="Andreopoulos B."/>
            <person name="Lu D."/>
            <person name="Skrede I."/>
            <person name="Drula E."/>
            <person name="Henrissat B."/>
            <person name="Morin E."/>
            <person name="Kohler A."/>
            <person name="Barry K."/>
            <person name="LaButti K."/>
            <person name="Morin E."/>
            <person name="Salamov A."/>
            <person name="Lipzen A."/>
            <person name="Mereny Z."/>
            <person name="Hegedus B."/>
            <person name="Baldrian P."/>
            <person name="Stursova M."/>
            <person name="Weitz H."/>
            <person name="Taylor A."/>
            <person name="Grigoriev I.V."/>
            <person name="Nagy L.G."/>
            <person name="Martin F."/>
            <person name="Kauserud H."/>
        </authorList>
    </citation>
    <scope>NUCLEOTIDE SEQUENCE</scope>
    <source>
        <strain evidence="1">CBHHK182m</strain>
    </source>
</reference>
<name>A0AAD7HUL4_9AGAR</name>
<proteinExistence type="predicted"/>
<comment type="caution">
    <text evidence="1">The sequence shown here is derived from an EMBL/GenBank/DDBJ whole genome shotgun (WGS) entry which is preliminary data.</text>
</comment>
<dbReference type="Proteomes" id="UP001215598">
    <property type="component" value="Unassembled WGS sequence"/>
</dbReference>
<dbReference type="AlphaFoldDB" id="A0AAD7HUL4"/>
<keyword evidence="2" id="KW-1185">Reference proteome</keyword>
<organism evidence="1 2">
    <name type="scientific">Mycena metata</name>
    <dbReference type="NCBI Taxonomy" id="1033252"/>
    <lineage>
        <taxon>Eukaryota</taxon>
        <taxon>Fungi</taxon>
        <taxon>Dikarya</taxon>
        <taxon>Basidiomycota</taxon>
        <taxon>Agaricomycotina</taxon>
        <taxon>Agaricomycetes</taxon>
        <taxon>Agaricomycetidae</taxon>
        <taxon>Agaricales</taxon>
        <taxon>Marasmiineae</taxon>
        <taxon>Mycenaceae</taxon>
        <taxon>Mycena</taxon>
    </lineage>
</organism>